<dbReference type="InterPro" id="IPR017215">
    <property type="entry name" value="MetH_bac"/>
</dbReference>
<evidence type="ECO:0000256" key="19">
    <source>
        <dbReference type="PROSITE-ProRule" id="PRU00333"/>
    </source>
</evidence>
<keyword evidence="11 19" id="KW-0808">Transferase</keyword>
<evidence type="ECO:0000259" key="22">
    <source>
        <dbReference type="PROSITE" id="PS51332"/>
    </source>
</evidence>
<organism evidence="24 25">
    <name type="scientific">Candidatus Flavonifractor merdigallinarum</name>
    <dbReference type="NCBI Taxonomy" id="2838589"/>
    <lineage>
        <taxon>Bacteria</taxon>
        <taxon>Bacillati</taxon>
        <taxon>Bacillota</taxon>
        <taxon>Clostridia</taxon>
        <taxon>Eubacteriales</taxon>
        <taxon>Oscillospiraceae</taxon>
        <taxon>Flavonifractor</taxon>
    </lineage>
</organism>
<dbReference type="InterPro" id="IPR006158">
    <property type="entry name" value="Cobalamin-bd"/>
</dbReference>
<dbReference type="Pfam" id="PF02574">
    <property type="entry name" value="S-methyl_trans"/>
    <property type="match status" value="1"/>
</dbReference>
<dbReference type="SMART" id="SM01018">
    <property type="entry name" value="B12-binding_2"/>
    <property type="match status" value="1"/>
</dbReference>
<dbReference type="EMBL" id="DXDX01000142">
    <property type="protein sequence ID" value="HIY21806.1"/>
    <property type="molecule type" value="Genomic_DNA"/>
</dbReference>
<dbReference type="GO" id="GO:0046653">
    <property type="term" value="P:tetrahydrofolate metabolic process"/>
    <property type="evidence" value="ECO:0007669"/>
    <property type="project" value="TreeGrafter"/>
</dbReference>
<dbReference type="Gene3D" id="3.40.50.280">
    <property type="entry name" value="Cobalamin-binding domain"/>
    <property type="match status" value="1"/>
</dbReference>
<comment type="catalytic activity">
    <reaction evidence="1">
        <text>(6S)-5-methyl-5,6,7,8-tetrahydrofolate + L-homocysteine = (6S)-5,6,7,8-tetrahydrofolate + L-methionine</text>
        <dbReference type="Rhea" id="RHEA:11172"/>
        <dbReference type="ChEBI" id="CHEBI:18608"/>
        <dbReference type="ChEBI" id="CHEBI:57453"/>
        <dbReference type="ChEBI" id="CHEBI:57844"/>
        <dbReference type="ChEBI" id="CHEBI:58199"/>
        <dbReference type="EC" id="2.1.1.13"/>
    </reaction>
</comment>
<proteinExistence type="inferred from homology"/>
<dbReference type="EC" id="2.1.1.13" evidence="6"/>
<keyword evidence="9" id="KW-0028">Amino-acid biosynthesis</keyword>
<dbReference type="PROSITE" id="PS50972">
    <property type="entry name" value="PTERIN_BINDING"/>
    <property type="match status" value="1"/>
</dbReference>
<evidence type="ECO:0000256" key="15">
    <source>
        <dbReference type="ARBA" id="ARBA00023167"/>
    </source>
</evidence>
<accession>A0A9D1YCG2</accession>
<gene>
    <name evidence="24" type="ORF">H9841_07900</name>
</gene>
<dbReference type="InterPro" id="IPR011005">
    <property type="entry name" value="Dihydropteroate_synth-like_sf"/>
</dbReference>
<feature type="domain" description="Hcy-binding" evidence="20">
    <location>
        <begin position="1"/>
        <end position="289"/>
    </location>
</feature>
<dbReference type="InterPro" id="IPR036589">
    <property type="entry name" value="HCY_dom_sf"/>
</dbReference>
<keyword evidence="14 19" id="KW-0862">Zinc</keyword>
<feature type="domain" description="Pterin-binding" evidence="21">
    <location>
        <begin position="318"/>
        <end position="562"/>
    </location>
</feature>
<keyword evidence="16" id="KW-0170">Cobalt</keyword>
<dbReference type="PANTHER" id="PTHR45833">
    <property type="entry name" value="METHIONINE SYNTHASE"/>
    <property type="match status" value="1"/>
</dbReference>
<name>A0A9D1YCG2_9FIRM</name>
<comment type="function">
    <text evidence="17">Catalyzes the transfer of a methyl group from methyl-cobalamin to homocysteine, yielding enzyme-bound cob(I)alamin and methionine. Subsequently, remethylates the cofactor using methyltetrahydrofolate.</text>
</comment>
<evidence type="ECO:0000256" key="14">
    <source>
        <dbReference type="ARBA" id="ARBA00022833"/>
    </source>
</evidence>
<feature type="binding site" evidence="19">
    <location>
        <position position="274"/>
    </location>
    <ligand>
        <name>Zn(2+)</name>
        <dbReference type="ChEBI" id="CHEBI:29105"/>
    </ligand>
</feature>
<evidence type="ECO:0000256" key="18">
    <source>
        <dbReference type="ARBA" id="ARBA00031040"/>
    </source>
</evidence>
<dbReference type="InterPro" id="IPR036724">
    <property type="entry name" value="Cobalamin-bd_sf"/>
</dbReference>
<comment type="cofactor">
    <cofactor evidence="3">
        <name>methylcob(III)alamin</name>
        <dbReference type="ChEBI" id="CHEBI:28115"/>
    </cofactor>
</comment>
<sequence>MNFLQVLGRQRLYFDGGTGTLLQAQGLKGGERPETWNLLHPERLIALHRAYLEAGSDIVCTNTFGANGLKFPAGGEFDLEEVVRAGVKNAQIAREEAGRTENAFVALDIGPTGRLLKPMGDLDFEDAVSLFAQVIRAGADAGADLVVIETMSDGYEAKAAVLAAKENCNLPIVVTTVYGADGKLLTGGTVESTVALLEGLGVDALGVNCGLGPEQMAPIAEELLRVASVPVVVNPNAGLPRTESGVTRFDVGPEEFAQSMEKLARRGVHVLGGCCGTTPEHIQALIAACGDVPFTPPTPKGRTVVSSYAQAVEIGVDPVLIGERINPTGKKKFKEALRRNDIDYLLGEGFAQEEAGAHVLDVNVGLPEIDEPELLTRAVCALQAVLPLPLQIDTSDPVAMERALRRYNGKPMVNSVSGKEESLSAVLPLVKKYGGVVVGLTLDEGGIPETAQGRLAVARKIRDRAVAEGIRPEDVVIDPLTLTISSDSQAAQITLEALELVRRELGLRTILGVSNVSFGLPQRELVNSHFFTMALQKGLSCAILNPLSAGMMAAWRSYRALCGLDSQCGDYIAAYGGAAAAPAPVSTPTAGQGLSVADAVLQGRKESAAEAAKAALDAGQAPLELVDGALIPALDQVGQKFEAGTLYLPQLLMSAEAAKAAFAVVQAALSGEAGEPQGTVVLATVKGDVHDIGKNIVKVLLENYRFTVIDLGKDVAPEAIVEAALRPEVRLVGLSALMTTTVVHMEETIRLLRQKAPEVKVVVGGAVLTEEYAARIGADCYAKDAMATVRYARAVYGVE</sequence>
<dbReference type="InterPro" id="IPR003726">
    <property type="entry name" value="HCY_dom"/>
</dbReference>
<dbReference type="GO" id="GO:0031419">
    <property type="term" value="F:cobalamin binding"/>
    <property type="evidence" value="ECO:0007669"/>
    <property type="project" value="UniProtKB-KW"/>
</dbReference>
<evidence type="ECO:0000256" key="11">
    <source>
        <dbReference type="ARBA" id="ARBA00022679"/>
    </source>
</evidence>
<reference evidence="24" key="2">
    <citation type="submission" date="2021-04" db="EMBL/GenBank/DDBJ databases">
        <authorList>
            <person name="Gilroy R."/>
        </authorList>
    </citation>
    <scope>NUCLEOTIDE SEQUENCE</scope>
    <source>
        <strain evidence="24">ChiBcec16_6824</strain>
    </source>
</reference>
<evidence type="ECO:0000256" key="16">
    <source>
        <dbReference type="ARBA" id="ARBA00023285"/>
    </source>
</evidence>
<dbReference type="SUPFAM" id="SSF82282">
    <property type="entry name" value="Homocysteine S-methyltransferase"/>
    <property type="match status" value="1"/>
</dbReference>
<evidence type="ECO:0000256" key="2">
    <source>
        <dbReference type="ARBA" id="ARBA00001947"/>
    </source>
</evidence>
<dbReference type="Pfam" id="PF02607">
    <property type="entry name" value="B12-binding_2"/>
    <property type="match status" value="1"/>
</dbReference>
<dbReference type="AlphaFoldDB" id="A0A9D1YCG2"/>
<evidence type="ECO:0000259" key="20">
    <source>
        <dbReference type="PROSITE" id="PS50970"/>
    </source>
</evidence>
<dbReference type="GO" id="GO:0032259">
    <property type="term" value="P:methylation"/>
    <property type="evidence" value="ECO:0007669"/>
    <property type="project" value="UniProtKB-KW"/>
</dbReference>
<keyword evidence="15" id="KW-0486">Methionine biosynthesis</keyword>
<comment type="similarity">
    <text evidence="5">Belongs to the vitamin-B12 dependent methionine synthase family.</text>
</comment>
<keyword evidence="8 19" id="KW-0489">Methyltransferase</keyword>
<dbReference type="InterPro" id="IPR050554">
    <property type="entry name" value="Met_Synthase/Corrinoid"/>
</dbReference>
<dbReference type="Proteomes" id="UP000823868">
    <property type="component" value="Unassembled WGS sequence"/>
</dbReference>
<feature type="domain" description="B12-binding N-terminal" evidence="23">
    <location>
        <begin position="583"/>
        <end position="677"/>
    </location>
</feature>
<comment type="pathway">
    <text evidence="4">Amino-acid biosynthesis; L-methionine biosynthesis via de novo pathway; L-methionine from L-homocysteine (MetH route): step 1/1.</text>
</comment>
<evidence type="ECO:0000256" key="10">
    <source>
        <dbReference type="ARBA" id="ARBA00022628"/>
    </source>
</evidence>
<dbReference type="GO" id="GO:0046872">
    <property type="term" value="F:metal ion binding"/>
    <property type="evidence" value="ECO:0007669"/>
    <property type="project" value="UniProtKB-KW"/>
</dbReference>
<feature type="binding site" evidence="19">
    <location>
        <position position="275"/>
    </location>
    <ligand>
        <name>Zn(2+)</name>
        <dbReference type="ChEBI" id="CHEBI:29105"/>
    </ligand>
</feature>
<dbReference type="PROSITE" id="PS50970">
    <property type="entry name" value="HCY"/>
    <property type="match status" value="1"/>
</dbReference>
<dbReference type="Gene3D" id="3.20.20.330">
    <property type="entry name" value="Homocysteine-binding-like domain"/>
    <property type="match status" value="1"/>
</dbReference>
<dbReference type="Pfam" id="PF00809">
    <property type="entry name" value="Pterin_bind"/>
    <property type="match status" value="1"/>
</dbReference>
<dbReference type="SUPFAM" id="SSF52242">
    <property type="entry name" value="Cobalamin (vitamin B12)-binding domain"/>
    <property type="match status" value="1"/>
</dbReference>
<dbReference type="PROSITE" id="PS51337">
    <property type="entry name" value="B12_BINDING_NTER"/>
    <property type="match status" value="1"/>
</dbReference>
<dbReference type="Gene3D" id="1.10.1240.10">
    <property type="entry name" value="Methionine synthase domain"/>
    <property type="match status" value="1"/>
</dbReference>
<evidence type="ECO:0000256" key="1">
    <source>
        <dbReference type="ARBA" id="ARBA00001700"/>
    </source>
</evidence>
<evidence type="ECO:0000256" key="8">
    <source>
        <dbReference type="ARBA" id="ARBA00022603"/>
    </source>
</evidence>
<dbReference type="PANTHER" id="PTHR45833:SF1">
    <property type="entry name" value="METHIONINE SYNTHASE"/>
    <property type="match status" value="1"/>
</dbReference>
<dbReference type="GO" id="GO:0050667">
    <property type="term" value="P:homocysteine metabolic process"/>
    <property type="evidence" value="ECO:0007669"/>
    <property type="project" value="TreeGrafter"/>
</dbReference>
<dbReference type="Pfam" id="PF02310">
    <property type="entry name" value="B12-binding"/>
    <property type="match status" value="1"/>
</dbReference>
<dbReference type="SUPFAM" id="SSF51717">
    <property type="entry name" value="Dihydropteroate synthetase-like"/>
    <property type="match status" value="1"/>
</dbReference>
<evidence type="ECO:0000256" key="4">
    <source>
        <dbReference type="ARBA" id="ARBA00005178"/>
    </source>
</evidence>
<dbReference type="InterPro" id="IPR036594">
    <property type="entry name" value="Meth_synthase_dom"/>
</dbReference>
<dbReference type="GO" id="GO:0008705">
    <property type="term" value="F:methionine synthase activity"/>
    <property type="evidence" value="ECO:0007669"/>
    <property type="project" value="UniProtKB-EC"/>
</dbReference>
<feature type="binding site" evidence="19">
    <location>
        <position position="209"/>
    </location>
    <ligand>
        <name>Zn(2+)</name>
        <dbReference type="ChEBI" id="CHEBI:29105"/>
    </ligand>
</feature>
<keyword evidence="10" id="KW-0846">Cobalamin</keyword>
<evidence type="ECO:0000256" key="13">
    <source>
        <dbReference type="ARBA" id="ARBA00022723"/>
    </source>
</evidence>
<evidence type="ECO:0000256" key="5">
    <source>
        <dbReference type="ARBA" id="ARBA00010398"/>
    </source>
</evidence>
<evidence type="ECO:0000256" key="7">
    <source>
        <dbReference type="ARBA" id="ARBA00013998"/>
    </source>
</evidence>
<dbReference type="PROSITE" id="PS51332">
    <property type="entry name" value="B12_BINDING"/>
    <property type="match status" value="1"/>
</dbReference>
<comment type="caution">
    <text evidence="24">The sequence shown here is derived from an EMBL/GenBank/DDBJ whole genome shotgun (WGS) entry which is preliminary data.</text>
</comment>
<evidence type="ECO:0000256" key="6">
    <source>
        <dbReference type="ARBA" id="ARBA00012032"/>
    </source>
</evidence>
<dbReference type="Gene3D" id="3.20.20.20">
    <property type="entry name" value="Dihydropteroate synthase-like"/>
    <property type="match status" value="1"/>
</dbReference>
<evidence type="ECO:0000256" key="3">
    <source>
        <dbReference type="ARBA" id="ARBA00001956"/>
    </source>
</evidence>
<evidence type="ECO:0000256" key="17">
    <source>
        <dbReference type="ARBA" id="ARBA00025552"/>
    </source>
</evidence>
<reference evidence="24" key="1">
    <citation type="journal article" date="2021" name="PeerJ">
        <title>Extensive microbial diversity within the chicken gut microbiome revealed by metagenomics and culture.</title>
        <authorList>
            <person name="Gilroy R."/>
            <person name="Ravi A."/>
            <person name="Getino M."/>
            <person name="Pursley I."/>
            <person name="Horton D.L."/>
            <person name="Alikhan N.F."/>
            <person name="Baker D."/>
            <person name="Gharbi K."/>
            <person name="Hall N."/>
            <person name="Watson M."/>
            <person name="Adriaenssens E.M."/>
            <person name="Foster-Nyarko E."/>
            <person name="Jarju S."/>
            <person name="Secka A."/>
            <person name="Antonio M."/>
            <person name="Oren A."/>
            <person name="Chaudhuri R.R."/>
            <person name="La Ragione R."/>
            <person name="Hildebrand F."/>
            <person name="Pallen M.J."/>
        </authorList>
    </citation>
    <scope>NUCLEOTIDE SEQUENCE</scope>
    <source>
        <strain evidence="24">ChiBcec16_6824</strain>
    </source>
</reference>
<evidence type="ECO:0000259" key="23">
    <source>
        <dbReference type="PROSITE" id="PS51337"/>
    </source>
</evidence>
<evidence type="ECO:0000313" key="24">
    <source>
        <dbReference type="EMBL" id="HIY21806.1"/>
    </source>
</evidence>
<evidence type="ECO:0000256" key="9">
    <source>
        <dbReference type="ARBA" id="ARBA00022605"/>
    </source>
</evidence>
<evidence type="ECO:0000259" key="21">
    <source>
        <dbReference type="PROSITE" id="PS50972"/>
    </source>
</evidence>
<dbReference type="SUPFAM" id="SSF47644">
    <property type="entry name" value="Methionine synthase domain"/>
    <property type="match status" value="1"/>
</dbReference>
<comment type="cofactor">
    <cofactor evidence="2 19">
        <name>Zn(2+)</name>
        <dbReference type="ChEBI" id="CHEBI:29105"/>
    </cofactor>
</comment>
<dbReference type="GO" id="GO:0005829">
    <property type="term" value="C:cytosol"/>
    <property type="evidence" value="ECO:0007669"/>
    <property type="project" value="TreeGrafter"/>
</dbReference>
<dbReference type="InterPro" id="IPR003759">
    <property type="entry name" value="Cbl-bd_cap"/>
</dbReference>
<evidence type="ECO:0000256" key="12">
    <source>
        <dbReference type="ARBA" id="ARBA00022691"/>
    </source>
</evidence>
<dbReference type="PIRSF" id="PIRSF037472">
    <property type="entry name" value="DHPS_mtfrase"/>
    <property type="match status" value="1"/>
</dbReference>
<keyword evidence="12" id="KW-0949">S-adenosyl-L-methionine</keyword>
<protein>
    <recommendedName>
        <fullName evidence="7">Methionine synthase</fullName>
        <ecNumber evidence="6">2.1.1.13</ecNumber>
    </recommendedName>
    <alternativeName>
        <fullName evidence="18">5-methyltetrahydrofolate--homocysteine methyltransferase</fullName>
    </alternativeName>
</protein>
<dbReference type="InterPro" id="IPR000489">
    <property type="entry name" value="Pterin-binding_dom"/>
</dbReference>
<evidence type="ECO:0000313" key="25">
    <source>
        <dbReference type="Proteomes" id="UP000823868"/>
    </source>
</evidence>
<keyword evidence="13 19" id="KW-0479">Metal-binding</keyword>
<feature type="domain" description="B12-binding" evidence="22">
    <location>
        <begin position="677"/>
        <end position="799"/>
    </location>
</feature>